<dbReference type="OrthoDB" id="10035640at2759"/>
<feature type="compositionally biased region" description="Polar residues" evidence="2">
    <location>
        <begin position="452"/>
        <end position="473"/>
    </location>
</feature>
<name>A0A2T9XX42_9FUNG</name>
<keyword evidence="4" id="KW-1185">Reference proteome</keyword>
<dbReference type="Proteomes" id="UP000245699">
    <property type="component" value="Unassembled WGS sequence"/>
</dbReference>
<feature type="compositionally biased region" description="Polar residues" evidence="2">
    <location>
        <begin position="655"/>
        <end position="676"/>
    </location>
</feature>
<feature type="compositionally biased region" description="Polar residues" evidence="2">
    <location>
        <begin position="12"/>
        <end position="32"/>
    </location>
</feature>
<comment type="caution">
    <text evidence="3">The sequence shown here is derived from an EMBL/GenBank/DDBJ whole genome shotgun (WGS) entry which is preliminary data.</text>
</comment>
<sequence length="840" mass="95237">MGNKSSREFNQDCISNTNNVLTNHESTYSPNQPKIAEESSNKLKDVNLDPPNPPNPSYKPLSSRKSLQAIKNTTNNQIINFTKEGLGQIYQRNISLNSSLPENLQNFNLKSKKPSPLGINSPYNQNINTSFKKNNNGIVTISTSEIKNKTRINEDPLSSIGTINPIISKSKNTLSGILSSGASYLTPISAFSSTSKFIEIRDYNKNNENYLFSLSTSVRSLIKSRIFNIKTTQNQLINESKSLTAKFDNTYEKLTNMNRRLKNEHEKLQVLKSIGRHAEKTYELIQEVFHDLERLESLLPPEKQLMEGDSESQENYKRLVEALAVRKYNSSSRLKQNDLTKHRVIGKYALELERKSELYQFKSDGDTLFKLNQTSNTINDSRFSTVSDITMNGSYVPQKSRNYGFLTTYCNNGLKPDNSDIFCQPKIKISTSDITEYTNSDKKYQTEDSPQRLLNRQSSNYQSTSSNKISPVSKTKDSIKGFLPSSSTVYNVSEPRLIAERRFSLYESPTSIDIDYATFGEKMKKPNLEKMDNNFSFKIGKSSKFESDKNRTLFSDEGTSNDMLFGKSPISNKKFFDNSSRIFNFEESGQNLGNEKSGTEINSLNENIGFKKDIQNDYKIIFEKHSEHSSNISNIKTLSPYKPHRGKLKSKTHNSHISNNSKQHLSTSSPISKTNQRSDLFRFPEIQVKTPTEQQYLVVSPKKKSASGSAKDFLIKIQREGIHSSSSSYKNASFASEKLYSGSLNIENKQRSQTEIGNFVSRSFGSNYTPKTITTPTINRINSNSLSPEYNRHNTESRSYGQRVLFIRKHNRISDIGSQTSSLLKEDIFLSESLPSSPFP</sequence>
<evidence type="ECO:0000313" key="4">
    <source>
        <dbReference type="Proteomes" id="UP000245699"/>
    </source>
</evidence>
<evidence type="ECO:0008006" key="5">
    <source>
        <dbReference type="Google" id="ProtNLM"/>
    </source>
</evidence>
<feature type="region of interest" description="Disordered" evidence="2">
    <location>
        <begin position="440"/>
        <end position="476"/>
    </location>
</feature>
<feature type="region of interest" description="Disordered" evidence="2">
    <location>
        <begin position="1"/>
        <end position="63"/>
    </location>
</feature>
<protein>
    <recommendedName>
        <fullName evidence="5">BLOC-1-related complex subunit 5</fullName>
    </recommendedName>
</protein>
<feature type="compositionally biased region" description="Basic and acidic residues" evidence="2">
    <location>
        <begin position="440"/>
        <end position="450"/>
    </location>
</feature>
<feature type="compositionally biased region" description="Basic and acidic residues" evidence="2">
    <location>
        <begin position="35"/>
        <end position="47"/>
    </location>
</feature>
<evidence type="ECO:0000256" key="2">
    <source>
        <dbReference type="SAM" id="MobiDB-lite"/>
    </source>
</evidence>
<proteinExistence type="predicted"/>
<dbReference type="EMBL" id="MBFT01001258">
    <property type="protein sequence ID" value="PVU84644.1"/>
    <property type="molecule type" value="Genomic_DNA"/>
</dbReference>
<dbReference type="AlphaFoldDB" id="A0A2T9XX42"/>
<feature type="compositionally biased region" description="Basic and acidic residues" evidence="2">
    <location>
        <begin position="1"/>
        <end position="10"/>
    </location>
</feature>
<feature type="compositionally biased region" description="Basic residues" evidence="2">
    <location>
        <begin position="642"/>
        <end position="654"/>
    </location>
</feature>
<evidence type="ECO:0000313" key="3">
    <source>
        <dbReference type="EMBL" id="PVU84644.1"/>
    </source>
</evidence>
<evidence type="ECO:0000256" key="1">
    <source>
        <dbReference type="SAM" id="Coils"/>
    </source>
</evidence>
<feature type="region of interest" description="Disordered" evidence="2">
    <location>
        <begin position="633"/>
        <end position="676"/>
    </location>
</feature>
<gene>
    <name evidence="3" type="ORF">BB559_007498</name>
</gene>
<keyword evidence="1" id="KW-0175">Coiled coil</keyword>
<organism evidence="3 4">
    <name type="scientific">Furculomyces boomerangus</name>
    <dbReference type="NCBI Taxonomy" id="61424"/>
    <lineage>
        <taxon>Eukaryota</taxon>
        <taxon>Fungi</taxon>
        <taxon>Fungi incertae sedis</taxon>
        <taxon>Zoopagomycota</taxon>
        <taxon>Kickxellomycotina</taxon>
        <taxon>Harpellomycetes</taxon>
        <taxon>Harpellales</taxon>
        <taxon>Harpellaceae</taxon>
        <taxon>Furculomyces</taxon>
    </lineage>
</organism>
<accession>A0A2T9XX42</accession>
<reference evidence="3 4" key="1">
    <citation type="journal article" date="2018" name="MBio">
        <title>Comparative Genomics Reveals the Core Gene Toolbox for the Fungus-Insect Symbiosis.</title>
        <authorList>
            <person name="Wang Y."/>
            <person name="Stata M."/>
            <person name="Wang W."/>
            <person name="Stajich J.E."/>
            <person name="White M.M."/>
            <person name="Moncalvo J.M."/>
        </authorList>
    </citation>
    <scope>NUCLEOTIDE SEQUENCE [LARGE SCALE GENOMIC DNA]</scope>
    <source>
        <strain evidence="3 4">AUS-77-4</strain>
    </source>
</reference>
<feature type="coiled-coil region" evidence="1">
    <location>
        <begin position="244"/>
        <end position="271"/>
    </location>
</feature>